<comment type="similarity">
    <text evidence="4 7">Belongs to the glucosamine/galactosamine-6-phosphate isomerase family. 6-phosphogluconolactonase subfamily.</text>
</comment>
<name>A0AAW9DS99_ACIAO</name>
<dbReference type="Pfam" id="PF01182">
    <property type="entry name" value="Glucosamine_iso"/>
    <property type="match status" value="1"/>
</dbReference>
<evidence type="ECO:0000256" key="4">
    <source>
        <dbReference type="ARBA" id="ARBA00010662"/>
    </source>
</evidence>
<dbReference type="Proteomes" id="UP001279553">
    <property type="component" value="Unassembled WGS sequence"/>
</dbReference>
<dbReference type="InterPro" id="IPR006148">
    <property type="entry name" value="Glc/Gal-6P_isomerase"/>
</dbReference>
<dbReference type="EMBL" id="JAWXYB010000018">
    <property type="protein sequence ID" value="MDX5931959.1"/>
    <property type="molecule type" value="Genomic_DNA"/>
</dbReference>
<keyword evidence="10" id="KW-1185">Reference proteome</keyword>
<dbReference type="GO" id="GO:0006098">
    <property type="term" value="P:pentose-phosphate shunt"/>
    <property type="evidence" value="ECO:0007669"/>
    <property type="project" value="InterPro"/>
</dbReference>
<sequence length="246" mass="26702">MTPARGELMVVETAEAFAEAGARLFADAAAAAQGRFVAGLAGGSTPKSIYRRLAEPPYRTSLRWDAMDLVLGDERFVAHDSPDSNLHMIRGALIDRLDHPVGGLHAVPFEGLTVDRAAAAYEQTLKALYGHQTLRPEQPFFDICFLGMGDDGHTASLLPGQSDLLDERQRWVLPVTKGRPESRVTLTYPVLESSRVVVFVVSGEGKRAMLDAILSGRDTTVPAARLQPQGRLIWLADRAAAGRWAS</sequence>
<protein>
    <recommendedName>
        <fullName evidence="6 7">6-phosphogluconolactonase</fullName>
        <shortName evidence="7">6PGL</shortName>
        <ecNumber evidence="5 7">3.1.1.31</ecNumber>
    </recommendedName>
</protein>
<evidence type="ECO:0000313" key="10">
    <source>
        <dbReference type="Proteomes" id="UP001279553"/>
    </source>
</evidence>
<dbReference type="NCBIfam" id="TIGR01198">
    <property type="entry name" value="pgl"/>
    <property type="match status" value="1"/>
</dbReference>
<dbReference type="SUPFAM" id="SSF100950">
    <property type="entry name" value="NagB/RpiA/CoA transferase-like"/>
    <property type="match status" value="1"/>
</dbReference>
<reference evidence="9 10" key="1">
    <citation type="submission" date="2023-11" db="EMBL/GenBank/DDBJ databases">
        <title>MicrobeMod: A computational toolkit for identifying prokaryotic methylation and restriction-modification with nanopore sequencing.</title>
        <authorList>
            <person name="Crits-Christoph A."/>
            <person name="Kang S.C."/>
            <person name="Lee H."/>
            <person name="Ostrov N."/>
        </authorList>
    </citation>
    <scope>NUCLEOTIDE SEQUENCE [LARGE SCALE GENOMIC DNA]</scope>
    <source>
        <strain evidence="9 10">DSMZ 700</strain>
    </source>
</reference>
<dbReference type="InterPro" id="IPR005900">
    <property type="entry name" value="6-phosphogluconolactonase_DevB"/>
</dbReference>
<comment type="pathway">
    <text evidence="3 7">Carbohydrate degradation; pentose phosphate pathway; D-ribulose 5-phosphate from D-glucose 6-phosphate (oxidative stage): step 2/3.</text>
</comment>
<proteinExistence type="inferred from homology"/>
<dbReference type="GO" id="GO:0017057">
    <property type="term" value="F:6-phosphogluconolactonase activity"/>
    <property type="evidence" value="ECO:0007669"/>
    <property type="project" value="UniProtKB-UniRule"/>
</dbReference>
<dbReference type="GO" id="GO:0005975">
    <property type="term" value="P:carbohydrate metabolic process"/>
    <property type="evidence" value="ECO:0007669"/>
    <property type="project" value="UniProtKB-UniRule"/>
</dbReference>
<accession>A0AAW9DS99</accession>
<comment type="catalytic activity">
    <reaction evidence="1 7">
        <text>6-phospho-D-glucono-1,5-lactone + H2O = 6-phospho-D-gluconate + H(+)</text>
        <dbReference type="Rhea" id="RHEA:12556"/>
        <dbReference type="ChEBI" id="CHEBI:15377"/>
        <dbReference type="ChEBI" id="CHEBI:15378"/>
        <dbReference type="ChEBI" id="CHEBI:57955"/>
        <dbReference type="ChEBI" id="CHEBI:58759"/>
        <dbReference type="EC" id="3.1.1.31"/>
    </reaction>
</comment>
<evidence type="ECO:0000256" key="1">
    <source>
        <dbReference type="ARBA" id="ARBA00000832"/>
    </source>
</evidence>
<evidence type="ECO:0000259" key="8">
    <source>
        <dbReference type="Pfam" id="PF01182"/>
    </source>
</evidence>
<dbReference type="Gene3D" id="3.40.50.1360">
    <property type="match status" value="1"/>
</dbReference>
<dbReference type="PANTHER" id="PTHR11054">
    <property type="entry name" value="6-PHOSPHOGLUCONOLACTONASE"/>
    <property type="match status" value="1"/>
</dbReference>
<organism evidence="9 10">
    <name type="scientific">Acidiphilium acidophilum</name>
    <name type="common">Thiobacillus acidophilus</name>
    <dbReference type="NCBI Taxonomy" id="76588"/>
    <lineage>
        <taxon>Bacteria</taxon>
        <taxon>Pseudomonadati</taxon>
        <taxon>Pseudomonadota</taxon>
        <taxon>Alphaproteobacteria</taxon>
        <taxon>Acetobacterales</taxon>
        <taxon>Acidocellaceae</taxon>
        <taxon>Acidiphilium</taxon>
    </lineage>
</organism>
<evidence type="ECO:0000256" key="6">
    <source>
        <dbReference type="ARBA" id="ARBA00020337"/>
    </source>
</evidence>
<gene>
    <name evidence="7 9" type="primary">pgl</name>
    <name evidence="9" type="ORF">SIL87_14425</name>
</gene>
<dbReference type="InterPro" id="IPR039104">
    <property type="entry name" value="6PGL"/>
</dbReference>
<keyword evidence="7 9" id="KW-0378">Hydrolase</keyword>
<dbReference type="RefSeq" id="WP_319614836.1">
    <property type="nucleotide sequence ID" value="NZ_JAWXYB010000018.1"/>
</dbReference>
<evidence type="ECO:0000256" key="5">
    <source>
        <dbReference type="ARBA" id="ARBA00013198"/>
    </source>
</evidence>
<dbReference type="EC" id="3.1.1.31" evidence="5 7"/>
<dbReference type="CDD" id="cd01400">
    <property type="entry name" value="6PGL"/>
    <property type="match status" value="1"/>
</dbReference>
<dbReference type="InterPro" id="IPR037171">
    <property type="entry name" value="NagB/RpiA_transferase-like"/>
</dbReference>
<comment type="caution">
    <text evidence="9">The sequence shown here is derived from an EMBL/GenBank/DDBJ whole genome shotgun (WGS) entry which is preliminary data.</text>
</comment>
<evidence type="ECO:0000256" key="7">
    <source>
        <dbReference type="RuleBase" id="RU365095"/>
    </source>
</evidence>
<feature type="domain" description="Glucosamine/galactosamine-6-phosphate isomerase" evidence="8">
    <location>
        <begin position="13"/>
        <end position="234"/>
    </location>
</feature>
<comment type="function">
    <text evidence="2 7">Hydrolysis of 6-phosphogluconolactone to 6-phosphogluconate.</text>
</comment>
<evidence type="ECO:0000256" key="2">
    <source>
        <dbReference type="ARBA" id="ARBA00002681"/>
    </source>
</evidence>
<evidence type="ECO:0000313" key="9">
    <source>
        <dbReference type="EMBL" id="MDX5931959.1"/>
    </source>
</evidence>
<dbReference type="AlphaFoldDB" id="A0AAW9DS99"/>
<dbReference type="PANTHER" id="PTHR11054:SF0">
    <property type="entry name" value="6-PHOSPHOGLUCONOLACTONASE"/>
    <property type="match status" value="1"/>
</dbReference>
<evidence type="ECO:0000256" key="3">
    <source>
        <dbReference type="ARBA" id="ARBA00004961"/>
    </source>
</evidence>